<dbReference type="Proteomes" id="UP000195402">
    <property type="component" value="Unassembled WGS sequence"/>
</dbReference>
<evidence type="ECO:0000256" key="3">
    <source>
        <dbReference type="ARBA" id="ARBA00022833"/>
    </source>
</evidence>
<evidence type="ECO:0000313" key="6">
    <source>
        <dbReference type="EMBL" id="OVA12978.1"/>
    </source>
</evidence>
<reference evidence="6 7" key="1">
    <citation type="journal article" date="2017" name="Mol. Plant">
        <title>The Genome of Medicinal Plant Macleaya cordata Provides New Insights into Benzylisoquinoline Alkaloids Metabolism.</title>
        <authorList>
            <person name="Liu X."/>
            <person name="Liu Y."/>
            <person name="Huang P."/>
            <person name="Ma Y."/>
            <person name="Qing Z."/>
            <person name="Tang Q."/>
            <person name="Cao H."/>
            <person name="Cheng P."/>
            <person name="Zheng Y."/>
            <person name="Yuan Z."/>
            <person name="Zhou Y."/>
            <person name="Liu J."/>
            <person name="Tang Z."/>
            <person name="Zhuo Y."/>
            <person name="Zhang Y."/>
            <person name="Yu L."/>
            <person name="Huang J."/>
            <person name="Yang P."/>
            <person name="Peng Q."/>
            <person name="Zhang J."/>
            <person name="Jiang W."/>
            <person name="Zhang Z."/>
            <person name="Lin K."/>
            <person name="Ro D.K."/>
            <person name="Chen X."/>
            <person name="Xiong X."/>
            <person name="Shang Y."/>
            <person name="Huang S."/>
            <person name="Zeng J."/>
        </authorList>
    </citation>
    <scope>NUCLEOTIDE SEQUENCE [LARGE SCALE GENOMIC DNA]</scope>
    <source>
        <strain evidence="7">cv. BLH2017</strain>
        <tissue evidence="6">Root</tissue>
    </source>
</reference>
<accession>A0A200QR95</accession>
<keyword evidence="1" id="KW-0479">Metal-binding</keyword>
<dbReference type="OMA" id="MRYMIED"/>
<sequence length="806" mass="91465">MNPPNPYFNPSFSFLPPNPNPNLNPNFSYFLPQNPQPLPPKPSSSTISEPPSTPDLHTTLSILKDFINLSENTVTSVSDLINSGNPTITNEDFISCPFDYRHRILPEFLFRHSLICPSSSCILNLDILESLHYPKSFKPKDELQKENRFVQSLKESDADLCLSIDDYGDFGSNFFYKDCPGVVCSSDLDNTKRTFTLPGILSIECANFISSNDGGTSDLPRECLRVLPSELWSMKSEIEVWREFPSSYSYTILRVCLCLQIVKESDLLKWVISNSPRYGIVIDVPMRDHMFLLLKLCLKAISREAYRSYKLLVTGISNEGDRDLNLKSLSFNSPVLVEVMMWLASQLSVLYGGANGKLFSVNMLKCCLQNAAFSSLLFPLEHEKRGFSSSKEGYGDSDSVVDGKDLELVGLKVGGNVKLEEPDEKCNAETSINGSSVFVSQVAAAVAALHERSLLEEKIKGLRLAGSLSKSQLLSEYSYVSMRAHEERGKRSNYRPILEHDGLLWQRYHNQDSSKMKTREELLAEERDYKRRRMSYRGKKVKRSTTEVMRDIIEEHMEEIKQAGGIGCFVKGSAENEMFAAGSLSVHDMTAANVLKSNKDSSEPSRGESHDCGKQSYSNHNMSARIEDPPPKDHISRNGGLKSSHSQQRRESHVHRESIEDHGRSIRKNKQEKEYGSRSPERYRSHGSHEHHRHRRERDEREGSRSKYNKGGSVSSHRSRYRDSRSFSSVSNLASDLSEGKNDQISEVNDRHKGRTYGRHRSESVRQNAIEDRYDPSGSDNRYEDSYDDISSGRKYVRHDKLYMSK</sequence>
<dbReference type="InterPro" id="IPR022776">
    <property type="entry name" value="TRM13/UPF0224_CHHC_Znf_dom"/>
</dbReference>
<feature type="compositionally biased region" description="Basic and acidic residues" evidence="4">
    <location>
        <begin position="760"/>
        <end position="785"/>
    </location>
</feature>
<keyword evidence="3" id="KW-0862">Zinc</keyword>
<feature type="compositionally biased region" description="Basic and acidic residues" evidence="4">
    <location>
        <begin position="738"/>
        <end position="751"/>
    </location>
</feature>
<keyword evidence="7" id="KW-1185">Reference proteome</keyword>
<feature type="compositionally biased region" description="Basic and acidic residues" evidence="4">
    <location>
        <begin position="597"/>
        <end position="613"/>
    </location>
</feature>
<protein>
    <recommendedName>
        <fullName evidence="5">CHHC U11-48K-type domain-containing protein</fullName>
    </recommendedName>
</protein>
<evidence type="ECO:0000313" key="7">
    <source>
        <dbReference type="Proteomes" id="UP000195402"/>
    </source>
</evidence>
<name>A0A200QR95_MACCD</name>
<comment type="caution">
    <text evidence="6">The sequence shown here is derived from an EMBL/GenBank/DDBJ whole genome shotgun (WGS) entry which is preliminary data.</text>
</comment>
<feature type="domain" description="CHHC U11-48K-type" evidence="5">
    <location>
        <begin position="93"/>
        <end position="120"/>
    </location>
</feature>
<feature type="compositionally biased region" description="Basic and acidic residues" evidence="4">
    <location>
        <begin position="648"/>
        <end position="688"/>
    </location>
</feature>
<feature type="region of interest" description="Disordered" evidence="4">
    <location>
        <begin position="24"/>
        <end position="54"/>
    </location>
</feature>
<feature type="region of interest" description="Disordered" evidence="4">
    <location>
        <begin position="596"/>
        <end position="806"/>
    </location>
</feature>
<dbReference type="PANTHER" id="PTHR21402">
    <property type="entry name" value="GAMETOCYTE SPECIFIC FACTOR 1-RELATED"/>
    <property type="match status" value="1"/>
</dbReference>
<dbReference type="PANTHER" id="PTHR21402:SF10">
    <property type="entry name" value="U11_U12 SMALL NUCLEAR RIBONUCLEOPROTEIN 48 KDA PROTEIN"/>
    <property type="match status" value="1"/>
</dbReference>
<dbReference type="STRING" id="56857.A0A200QR95"/>
<dbReference type="EMBL" id="MVGT01001312">
    <property type="protein sequence ID" value="OVA12978.1"/>
    <property type="molecule type" value="Genomic_DNA"/>
</dbReference>
<proteinExistence type="predicted"/>
<feature type="compositionally biased region" description="Basic and acidic residues" evidence="4">
    <location>
        <begin position="625"/>
        <end position="636"/>
    </location>
</feature>
<dbReference type="InParanoid" id="A0A200QR95"/>
<gene>
    <name evidence="6" type="ORF">BVC80_1157g16</name>
</gene>
<organism evidence="6 7">
    <name type="scientific">Macleaya cordata</name>
    <name type="common">Five-seeded plume-poppy</name>
    <name type="synonym">Bocconia cordata</name>
    <dbReference type="NCBI Taxonomy" id="56857"/>
    <lineage>
        <taxon>Eukaryota</taxon>
        <taxon>Viridiplantae</taxon>
        <taxon>Streptophyta</taxon>
        <taxon>Embryophyta</taxon>
        <taxon>Tracheophyta</taxon>
        <taxon>Spermatophyta</taxon>
        <taxon>Magnoliopsida</taxon>
        <taxon>Ranunculales</taxon>
        <taxon>Papaveraceae</taxon>
        <taxon>Papaveroideae</taxon>
        <taxon>Macleaya</taxon>
    </lineage>
</organism>
<evidence type="ECO:0000259" key="5">
    <source>
        <dbReference type="PROSITE" id="PS51800"/>
    </source>
</evidence>
<evidence type="ECO:0000256" key="1">
    <source>
        <dbReference type="ARBA" id="ARBA00022723"/>
    </source>
</evidence>
<dbReference type="GO" id="GO:0008270">
    <property type="term" value="F:zinc ion binding"/>
    <property type="evidence" value="ECO:0007669"/>
    <property type="project" value="UniProtKB-KW"/>
</dbReference>
<dbReference type="InterPro" id="IPR051591">
    <property type="entry name" value="UPF0224_FAM112_RNA_Proc"/>
</dbReference>
<dbReference type="AlphaFoldDB" id="A0A200QR95"/>
<dbReference type="PROSITE" id="PS51800">
    <property type="entry name" value="ZF_CHHC_U11_48K"/>
    <property type="match status" value="1"/>
</dbReference>
<evidence type="ECO:0000256" key="4">
    <source>
        <dbReference type="SAM" id="MobiDB-lite"/>
    </source>
</evidence>
<dbReference type="FunCoup" id="A0A200QR95">
    <property type="interactions" value="2245"/>
</dbReference>
<dbReference type="OrthoDB" id="69229at2759"/>
<feature type="compositionally biased region" description="Low complexity" evidence="4">
    <location>
        <begin position="24"/>
        <end position="33"/>
    </location>
</feature>
<evidence type="ECO:0000256" key="2">
    <source>
        <dbReference type="ARBA" id="ARBA00022771"/>
    </source>
</evidence>
<keyword evidence="2" id="KW-0863">Zinc-finger</keyword>